<dbReference type="Gene3D" id="3.40.50.410">
    <property type="entry name" value="von Willebrand factor, type A domain"/>
    <property type="match status" value="1"/>
</dbReference>
<dbReference type="InterPro" id="IPR029062">
    <property type="entry name" value="Class_I_gatase-like"/>
</dbReference>
<dbReference type="Pfam" id="PF00092">
    <property type="entry name" value="VWA"/>
    <property type="match status" value="2"/>
</dbReference>
<evidence type="ECO:0000256" key="1">
    <source>
        <dbReference type="SAM" id="Phobius"/>
    </source>
</evidence>
<feature type="domain" description="VWFA" evidence="2">
    <location>
        <begin position="414"/>
        <end position="595"/>
    </location>
</feature>
<evidence type="ECO:0000313" key="3">
    <source>
        <dbReference type="EMBL" id="GAA5496771.1"/>
    </source>
</evidence>
<name>A0ABP9V276_9BACT</name>
<dbReference type="InterPro" id="IPR036465">
    <property type="entry name" value="vWFA_dom_sf"/>
</dbReference>
<dbReference type="CDD" id="cd00198">
    <property type="entry name" value="vWFA"/>
    <property type="match status" value="1"/>
</dbReference>
<accession>A0ABP9V276</accession>
<dbReference type="SUPFAM" id="SSF52317">
    <property type="entry name" value="Class I glutamine amidotransferase-like"/>
    <property type="match status" value="1"/>
</dbReference>
<dbReference type="PROSITE" id="PS50234">
    <property type="entry name" value="VWFA"/>
    <property type="match status" value="1"/>
</dbReference>
<dbReference type="PANTHER" id="PTHR37947">
    <property type="entry name" value="BLL2462 PROTEIN"/>
    <property type="match status" value="1"/>
</dbReference>
<organism evidence="3 4">
    <name type="scientific">Rubritalea halochordaticola</name>
    <dbReference type="NCBI Taxonomy" id="714537"/>
    <lineage>
        <taxon>Bacteria</taxon>
        <taxon>Pseudomonadati</taxon>
        <taxon>Verrucomicrobiota</taxon>
        <taxon>Verrucomicrobiia</taxon>
        <taxon>Verrucomicrobiales</taxon>
        <taxon>Rubritaleaceae</taxon>
        <taxon>Rubritalea</taxon>
    </lineage>
</organism>
<dbReference type="EMBL" id="BAABRL010000010">
    <property type="protein sequence ID" value="GAA5496771.1"/>
    <property type="molecule type" value="Genomic_DNA"/>
</dbReference>
<evidence type="ECO:0000259" key="2">
    <source>
        <dbReference type="PROSITE" id="PS50234"/>
    </source>
</evidence>
<keyword evidence="4" id="KW-1185">Reference proteome</keyword>
<dbReference type="Pfam" id="PF07090">
    <property type="entry name" value="GATase1_like"/>
    <property type="match status" value="1"/>
</dbReference>
<dbReference type="RefSeq" id="WP_346189387.1">
    <property type="nucleotide sequence ID" value="NZ_BAABRL010000010.1"/>
</dbReference>
<gene>
    <name evidence="3" type="ORF">Rhal01_02956</name>
</gene>
<keyword evidence="1" id="KW-0812">Transmembrane</keyword>
<evidence type="ECO:0000313" key="4">
    <source>
        <dbReference type="Proteomes" id="UP001424741"/>
    </source>
</evidence>
<dbReference type="InterPro" id="IPR002035">
    <property type="entry name" value="VWF_A"/>
</dbReference>
<comment type="caution">
    <text evidence="3">The sequence shown here is derived from an EMBL/GenBank/DDBJ whole genome shotgun (WGS) entry which is preliminary data.</text>
</comment>
<protein>
    <recommendedName>
        <fullName evidence="2">VWFA domain-containing protein</fullName>
    </recommendedName>
</protein>
<proteinExistence type="predicted"/>
<dbReference type="Proteomes" id="UP001424741">
    <property type="component" value="Unassembled WGS sequence"/>
</dbReference>
<dbReference type="SMART" id="SM00327">
    <property type="entry name" value="VWA"/>
    <property type="match status" value="2"/>
</dbReference>
<dbReference type="PANTHER" id="PTHR37947:SF2">
    <property type="entry name" value="VON WILLEBRAND FACTOR TYPE A"/>
    <property type="match status" value="1"/>
</dbReference>
<reference evidence="3 4" key="1">
    <citation type="submission" date="2024-02" db="EMBL/GenBank/DDBJ databases">
        <title>Rubritalea halochordaticola NBRC 107102.</title>
        <authorList>
            <person name="Ichikawa N."/>
            <person name="Katano-Makiyama Y."/>
            <person name="Hidaka K."/>
        </authorList>
    </citation>
    <scope>NUCLEOTIDE SEQUENCE [LARGE SCALE GENOMIC DNA]</scope>
    <source>
        <strain evidence="3 4">NBRC 107102</strain>
    </source>
</reference>
<sequence length="836" mass="91317">MHFSSLHYLWWILPIIAILGAIYAFSLVDRPKIRKISALTARLLGILLILLALCRPFMKSSTDDLHVVFLLDGSASVSVDGMESALGKIEESISNLGATDSYDLYLYADEPRRVSPEEAKDFIAECRAHGGEAEFRSASKLSSAIIKTRLRFPADKTKRLVIYSDGVPTDSQLEKELANLQQEGIEPHFNRLPGLNVAEASVTSFRALVPVAFEGEIVRMRAEIASSKDMNCIVRLLNRGVSVQQREIKLTKGKENNIGFDVAMNITGATSWTLEIIPENDHFPANNQVSTTVQVSGKPRVLVIHQNPREMRPFSRAMNKQGIELDIRGARGLPQNLQELLSFKAIILADVPATELTVEQMTNLKRYVGDFGGGLAMLGSENSFGIGGYYNTPIDEILPLVSRYEKEKQKPSLAMVLVIDKSGSMDGAPIQLARQASKSAVDLMGIQDSIAVIGFDSDSKVIVPMTSVSAKGSVIDAIDTLTAGGGTNLYPAMLSAKEMLETSPAKVKHMIILSDGQTMDADYLGMASEMASQRITISTVALGDGAAKELMAAISQEGKGRYYETTDPSNMPQIFTKETMQASRSAIKEDVFSSIFMSDHPLANGFEGAEFPFVMGYVMTKPRPTATVVLAAETGDPLLAVSRYGLGTTLSYASDLTEKWGSEWLSWDACSKFWNQAIRAVLRKEDGQGISIRQEDANNLWNLNIRRNDEGGKAIDNVKWRATALNQDGKSIPVSIEQSGIGTYAANLDLTGSDKIALQVQDTADGHSKTLYWQRAYPAEYQLDSELNKLLAQSPSIDPGSIRANLTKDSVDSDSQPLFVFFGIGLLITGIALRRI</sequence>
<feature type="transmembrane region" description="Helical" evidence="1">
    <location>
        <begin position="6"/>
        <end position="27"/>
    </location>
</feature>
<dbReference type="Gene3D" id="3.40.50.880">
    <property type="match status" value="2"/>
</dbReference>
<feature type="transmembrane region" description="Helical" evidence="1">
    <location>
        <begin position="39"/>
        <end position="58"/>
    </location>
</feature>
<keyword evidence="1" id="KW-0472">Membrane</keyword>
<keyword evidence="1" id="KW-1133">Transmembrane helix</keyword>
<dbReference type="InterPro" id="IPR010768">
    <property type="entry name" value="GATase1-like"/>
</dbReference>
<dbReference type="SUPFAM" id="SSF53300">
    <property type="entry name" value="vWA-like"/>
    <property type="match status" value="2"/>
</dbReference>